<proteinExistence type="predicted"/>
<gene>
    <name evidence="1" type="ORF">SAMN02745176_00408</name>
</gene>
<organism evidence="1 2">
    <name type="scientific">Lutispora thermophila DSM 19022</name>
    <dbReference type="NCBI Taxonomy" id="1122184"/>
    <lineage>
        <taxon>Bacteria</taxon>
        <taxon>Bacillati</taxon>
        <taxon>Bacillota</taxon>
        <taxon>Clostridia</taxon>
        <taxon>Lutisporales</taxon>
        <taxon>Lutisporaceae</taxon>
        <taxon>Lutispora</taxon>
    </lineage>
</organism>
<dbReference type="OrthoDB" id="1954195at2"/>
<keyword evidence="2" id="KW-1185">Reference proteome</keyword>
<dbReference type="AlphaFoldDB" id="A0A1M6BDL2"/>
<evidence type="ECO:0000313" key="2">
    <source>
        <dbReference type="Proteomes" id="UP000184442"/>
    </source>
</evidence>
<dbReference type="RefSeq" id="WP_073023954.1">
    <property type="nucleotide sequence ID" value="NZ_FQZS01000003.1"/>
</dbReference>
<sequence>MKFNEYELQEKIREDFESKRFKEFLEEIHKESLEEKFMQLIESIKESEEYKELHHQIIEIQNSYLIELEGRIKELLKVVNDTTYVHYNVSGRYYLKDIQAEEIEFR</sequence>
<accession>A0A1M6BDL2</accession>
<name>A0A1M6BDL2_9FIRM</name>
<evidence type="ECO:0000313" key="1">
    <source>
        <dbReference type="EMBL" id="SHI46776.1"/>
    </source>
</evidence>
<reference evidence="1 2" key="1">
    <citation type="submission" date="2016-11" db="EMBL/GenBank/DDBJ databases">
        <authorList>
            <person name="Jaros S."/>
            <person name="Januszkiewicz K."/>
            <person name="Wedrychowicz H."/>
        </authorList>
    </citation>
    <scope>NUCLEOTIDE SEQUENCE [LARGE SCALE GENOMIC DNA]</scope>
    <source>
        <strain evidence="1 2">DSM 19022</strain>
    </source>
</reference>
<protein>
    <submittedName>
        <fullName evidence="1">Uncharacterized protein</fullName>
    </submittedName>
</protein>
<dbReference type="Proteomes" id="UP000184442">
    <property type="component" value="Unassembled WGS sequence"/>
</dbReference>
<dbReference type="EMBL" id="FQZS01000003">
    <property type="protein sequence ID" value="SHI46776.1"/>
    <property type="molecule type" value="Genomic_DNA"/>
</dbReference>
<dbReference type="STRING" id="1122184.SAMN02745176_00408"/>